<evidence type="ECO:0000313" key="7">
    <source>
        <dbReference type="Proteomes" id="UP000681526"/>
    </source>
</evidence>
<dbReference type="EMBL" id="CAJRAY010000087">
    <property type="protein sequence ID" value="CAG5091953.1"/>
    <property type="molecule type" value="Genomic_DNA"/>
</dbReference>
<keyword evidence="4" id="KW-0472">Membrane</keyword>
<reference evidence="6 7" key="1">
    <citation type="submission" date="2021-04" db="EMBL/GenBank/DDBJ databases">
        <authorList>
            <person name="Rakotoarivonina H."/>
        </authorList>
    </citation>
    <scope>NUCLEOTIDE SEQUENCE [LARGE SCALE GENOMIC DNA]</scope>
    <source>
        <strain evidence="6 7">XE</strain>
    </source>
</reference>
<evidence type="ECO:0000256" key="4">
    <source>
        <dbReference type="ARBA" id="ARBA00023136"/>
    </source>
</evidence>
<dbReference type="Pfam" id="PF02810">
    <property type="entry name" value="SEC-C"/>
    <property type="match status" value="1"/>
</dbReference>
<evidence type="ECO:0000313" key="6">
    <source>
        <dbReference type="EMBL" id="CAG5091953.1"/>
    </source>
</evidence>
<dbReference type="RefSeq" id="WP_244860660.1">
    <property type="nucleotide sequence ID" value="NZ_CAJRAY010000087.1"/>
</dbReference>
<dbReference type="Pfam" id="PF04184">
    <property type="entry name" value="ST7"/>
    <property type="match status" value="1"/>
</dbReference>
<evidence type="ECO:0008006" key="8">
    <source>
        <dbReference type="Google" id="ProtNLM"/>
    </source>
</evidence>
<dbReference type="Gene3D" id="3.10.450.50">
    <property type="match status" value="1"/>
</dbReference>
<evidence type="ECO:0000256" key="3">
    <source>
        <dbReference type="ARBA" id="ARBA00022989"/>
    </source>
</evidence>
<dbReference type="PROSITE" id="PS50005">
    <property type="entry name" value="TPR"/>
    <property type="match status" value="1"/>
</dbReference>
<comment type="caution">
    <text evidence="6">The sequence shown here is derived from an EMBL/GenBank/DDBJ whole genome shotgun (WGS) entry which is preliminary data.</text>
</comment>
<proteinExistence type="predicted"/>
<keyword evidence="3" id="KW-1133">Transmembrane helix</keyword>
<dbReference type="InterPro" id="IPR019734">
    <property type="entry name" value="TPR_rpt"/>
</dbReference>
<protein>
    <recommendedName>
        <fullName evidence="8">Tetratricopeptide repeat protein</fullName>
    </recommendedName>
</protein>
<feature type="repeat" description="TPR" evidence="5">
    <location>
        <begin position="292"/>
        <end position="325"/>
    </location>
</feature>
<dbReference type="PANTHER" id="PTHR12745:SF6">
    <property type="entry name" value="PROTEIN ST7 HOMOLOG"/>
    <property type="match status" value="1"/>
</dbReference>
<evidence type="ECO:0000256" key="1">
    <source>
        <dbReference type="ARBA" id="ARBA00004141"/>
    </source>
</evidence>
<sequence>MKKVGRNDPCPCGSGKKYKRCCLEKDQAANVTRIAPGQPAADEPEDDFSDPVITAEDVVSLIEHELEWGNVLYQMIARYLANRMAGEYELDHIAMAVTMLNLYTGTAQPVLRTAGVIAGAMEYFTAQAFGIEGVTLTSLAEKYDVSASAISRRYKDLEAFAEALYEQENAAPGQPRAVGMPPNLKQLADSPEALEQLARESDDPAELAQILLYYTWDEPSPTKRIDLARQALRIYPDSADAWNILAEESSSPEEALEYYRKGMEAGKKHLGRKFFRENRGLFWGILKTRPFMRAKFGFAHTLHKSGRHREAIREYKELLELNPNDNQGARYLLVLAYLELKEYGAADKLMNQTYADDISAEFNYNRLLTEYGMRGITPALKRLFRQAVHYNPHIPDFLTGKKRLPRKMPERIVVGDTTEAAAYAGDHLHLWRERPELLAWVDDRLQSR</sequence>
<dbReference type="InterPro" id="IPR004027">
    <property type="entry name" value="SEC_C_motif"/>
</dbReference>
<dbReference type="InterPro" id="IPR011990">
    <property type="entry name" value="TPR-like_helical_dom_sf"/>
</dbReference>
<evidence type="ECO:0000256" key="2">
    <source>
        <dbReference type="ARBA" id="ARBA00022692"/>
    </source>
</evidence>
<organism evidence="6 7">
    <name type="scientific">Thermobacillus xylanilyticus</name>
    <dbReference type="NCBI Taxonomy" id="76633"/>
    <lineage>
        <taxon>Bacteria</taxon>
        <taxon>Bacillati</taxon>
        <taxon>Bacillota</taxon>
        <taxon>Bacilli</taxon>
        <taxon>Bacillales</taxon>
        <taxon>Paenibacillaceae</taxon>
        <taxon>Thermobacillus</taxon>
    </lineage>
</organism>
<gene>
    <name evidence="6" type="primary">txxe 2825</name>
    <name evidence="6" type="ORF">TXXE_17230</name>
</gene>
<keyword evidence="7" id="KW-1185">Reference proteome</keyword>
<dbReference type="PANTHER" id="PTHR12745">
    <property type="entry name" value="SUPPRESSION OF TUMORIGENICITY 7"/>
    <property type="match status" value="1"/>
</dbReference>
<evidence type="ECO:0000256" key="5">
    <source>
        <dbReference type="PROSITE-ProRule" id="PRU00339"/>
    </source>
</evidence>
<keyword evidence="2" id="KW-0812">Transmembrane</keyword>
<dbReference type="Gene3D" id="1.25.40.10">
    <property type="entry name" value="Tetratricopeptide repeat domain"/>
    <property type="match status" value="1"/>
</dbReference>
<dbReference type="Proteomes" id="UP000681526">
    <property type="component" value="Unassembled WGS sequence"/>
</dbReference>
<keyword evidence="5" id="KW-0802">TPR repeat</keyword>
<comment type="subcellular location">
    <subcellularLocation>
        <location evidence="1">Membrane</location>
        <topology evidence="1">Multi-pass membrane protein</topology>
    </subcellularLocation>
</comment>
<dbReference type="InterPro" id="IPR007311">
    <property type="entry name" value="ST7"/>
</dbReference>
<dbReference type="SUPFAM" id="SSF48452">
    <property type="entry name" value="TPR-like"/>
    <property type="match status" value="2"/>
</dbReference>
<accession>A0ABN7S7Z7</accession>
<dbReference type="SUPFAM" id="SSF103642">
    <property type="entry name" value="Sec-C motif"/>
    <property type="match status" value="1"/>
</dbReference>
<name>A0ABN7S7Z7_THEXY</name>